<reference evidence="2" key="1">
    <citation type="journal article" date="2019" name="Microbiol. Immunol.">
        <title>Molecular and phenotypic characterization of Leptospira johnsonii sp. nov., Leptospira ellinghausenii sp. nov. and Leptospira ryugenii sp. nov. isolated from soil and water in Japan.</title>
        <authorList>
            <person name="Masuzawa T."/>
            <person name="Saito M."/>
            <person name="Nakao R."/>
            <person name="Nikaido Y."/>
            <person name="Matsumoto M."/>
            <person name="Ogawa M."/>
            <person name="Yokoyama M."/>
            <person name="Hidaka Y."/>
            <person name="Tomita J."/>
            <person name="Sakakibara K."/>
            <person name="Suzuki K."/>
            <person name="Yasuda S."/>
            <person name="Sato H."/>
            <person name="Yamaguchi M."/>
            <person name="Yoshida S.I."/>
            <person name="Koizumi N."/>
            <person name="Kawamura Y."/>
        </authorList>
    </citation>
    <scope>NUCLEOTIDE SEQUENCE [LARGE SCALE GENOMIC DNA]</scope>
    <source>
        <strain evidence="2">E18</strain>
    </source>
</reference>
<dbReference type="EMBL" id="BFAZ01000002">
    <property type="protein sequence ID" value="GBF41161.1"/>
    <property type="molecule type" value="Genomic_DNA"/>
</dbReference>
<protein>
    <submittedName>
        <fullName evidence="1">Uncharacterized protein</fullName>
    </submittedName>
</protein>
<name>A0A2P2D973_9LEPT</name>
<sequence length="88" mass="9871">MSRVYNPEHVPTTEDVEHLAVCEKVPNRLVQVDLALAIDTVVPDHSWQRLWKLPLKLQEHTPAAHVAGFANTRRNVVSGSSSNPFSFD</sequence>
<comment type="caution">
    <text evidence="1">The sequence shown here is derived from an EMBL/GenBank/DDBJ whole genome shotgun (WGS) entry which is preliminary data.</text>
</comment>
<evidence type="ECO:0000313" key="2">
    <source>
        <dbReference type="Proteomes" id="UP000245206"/>
    </source>
</evidence>
<proteinExistence type="predicted"/>
<organism evidence="1 2">
    <name type="scientific">Leptospira ellinghausenii</name>
    <dbReference type="NCBI Taxonomy" id="1917822"/>
    <lineage>
        <taxon>Bacteria</taxon>
        <taxon>Pseudomonadati</taxon>
        <taxon>Spirochaetota</taxon>
        <taxon>Spirochaetia</taxon>
        <taxon>Leptospirales</taxon>
        <taxon>Leptospiraceae</taxon>
        <taxon>Leptospira</taxon>
    </lineage>
</organism>
<accession>A0A2P2D973</accession>
<dbReference type="AlphaFoldDB" id="A0A2P2D973"/>
<keyword evidence="2" id="KW-1185">Reference proteome</keyword>
<evidence type="ECO:0000313" key="1">
    <source>
        <dbReference type="EMBL" id="GBF41161.1"/>
    </source>
</evidence>
<gene>
    <name evidence="1" type="ORF">LPTSP2_04320</name>
</gene>
<dbReference type="Proteomes" id="UP000245206">
    <property type="component" value="Unassembled WGS sequence"/>
</dbReference>